<sequence length="210" mass="22851">MEVRRVVTGHDQNGRAVVVSDSEIDGFRPSLMPGFELHRLWGGDYAPHFPDDGAQSKIESHFPPVGGFRFGIFSIAPSDRREAPPGADQLASGLAELEAGMPGLFEHMEPDAPGMHRTATIDFEIVLDGEVWLELDDGATVHLRRGDAVVQNGTRHAWHNRGTDTCRLALFICGAQHDHVPGHEDAGQASQSPSAVVAATSRNRSRSRNF</sequence>
<evidence type="ECO:0000313" key="4">
    <source>
        <dbReference type="Proteomes" id="UP000323876"/>
    </source>
</evidence>
<name>A0A5N0DN16_9NOCA</name>
<feature type="domain" description="Cupin type-2" evidence="2">
    <location>
        <begin position="107"/>
        <end position="171"/>
    </location>
</feature>
<organism evidence="3 4">
    <name type="scientific">Nocardia colli</name>
    <dbReference type="NCBI Taxonomy" id="2545717"/>
    <lineage>
        <taxon>Bacteria</taxon>
        <taxon>Bacillati</taxon>
        <taxon>Actinomycetota</taxon>
        <taxon>Actinomycetes</taxon>
        <taxon>Mycobacteriales</taxon>
        <taxon>Nocardiaceae</taxon>
        <taxon>Nocardia</taxon>
    </lineage>
</organism>
<evidence type="ECO:0000259" key="2">
    <source>
        <dbReference type="Pfam" id="PF07883"/>
    </source>
</evidence>
<evidence type="ECO:0000256" key="1">
    <source>
        <dbReference type="SAM" id="MobiDB-lite"/>
    </source>
</evidence>
<dbReference type="InterPro" id="IPR011051">
    <property type="entry name" value="RmlC_Cupin_sf"/>
</dbReference>
<dbReference type="Pfam" id="PF07883">
    <property type="entry name" value="Cupin_2"/>
    <property type="match status" value="1"/>
</dbReference>
<evidence type="ECO:0000313" key="3">
    <source>
        <dbReference type="EMBL" id="KAA8877309.1"/>
    </source>
</evidence>
<dbReference type="RefSeq" id="WP_150408319.1">
    <property type="nucleotide sequence ID" value="NZ_VXLC01000051.1"/>
</dbReference>
<comment type="caution">
    <text evidence="3">The sequence shown here is derived from an EMBL/GenBank/DDBJ whole genome shotgun (WGS) entry which is preliminary data.</text>
</comment>
<dbReference type="InterPro" id="IPR047142">
    <property type="entry name" value="OryJ/VirC-like"/>
</dbReference>
<dbReference type="InterPro" id="IPR013096">
    <property type="entry name" value="Cupin_2"/>
</dbReference>
<dbReference type="Gene3D" id="2.60.120.10">
    <property type="entry name" value="Jelly Rolls"/>
    <property type="match status" value="1"/>
</dbReference>
<gene>
    <name evidence="3" type="ORF">F3087_44865</name>
</gene>
<protein>
    <submittedName>
        <fullName evidence="3">Cupin domain-containing protein</fullName>
    </submittedName>
</protein>
<dbReference type="SUPFAM" id="SSF51182">
    <property type="entry name" value="RmlC-like cupins"/>
    <property type="match status" value="1"/>
</dbReference>
<dbReference type="InterPro" id="IPR014710">
    <property type="entry name" value="RmlC-like_jellyroll"/>
</dbReference>
<keyword evidence="4" id="KW-1185">Reference proteome</keyword>
<accession>A0A5N0DN16</accession>
<proteinExistence type="predicted"/>
<reference evidence="3 4" key="1">
    <citation type="submission" date="2019-09" db="EMBL/GenBank/DDBJ databases">
        <authorList>
            <person name="Wang X."/>
        </authorList>
    </citation>
    <scope>NUCLEOTIDE SEQUENCE [LARGE SCALE GENOMIC DNA]</scope>
    <source>
        <strain evidence="3 4">CICC 11023</strain>
    </source>
</reference>
<dbReference type="Proteomes" id="UP000323876">
    <property type="component" value="Unassembled WGS sequence"/>
</dbReference>
<dbReference type="CDD" id="cd02231">
    <property type="entry name" value="cupin_BLL6423-like"/>
    <property type="match status" value="1"/>
</dbReference>
<dbReference type="PANTHER" id="PTHR36156">
    <property type="entry name" value="SLR2101 PROTEIN"/>
    <property type="match status" value="1"/>
</dbReference>
<dbReference type="Gene3D" id="2.20.70.150">
    <property type="match status" value="1"/>
</dbReference>
<dbReference type="AlphaFoldDB" id="A0A5N0DN16"/>
<dbReference type="OrthoDB" id="713485at2"/>
<feature type="compositionally biased region" description="Low complexity" evidence="1">
    <location>
        <begin position="188"/>
        <end position="202"/>
    </location>
</feature>
<dbReference type="PANTHER" id="PTHR36156:SF2">
    <property type="entry name" value="CUPIN TYPE-2 DOMAIN-CONTAINING PROTEIN"/>
    <property type="match status" value="1"/>
</dbReference>
<feature type="region of interest" description="Disordered" evidence="1">
    <location>
        <begin position="182"/>
        <end position="210"/>
    </location>
</feature>
<dbReference type="EMBL" id="VXLC01000051">
    <property type="protein sequence ID" value="KAA8877309.1"/>
    <property type="molecule type" value="Genomic_DNA"/>
</dbReference>